<feature type="transmembrane region" description="Helical" evidence="1">
    <location>
        <begin position="125"/>
        <end position="145"/>
    </location>
</feature>
<organism evidence="2 3">
    <name type="scientific">Candidatus Electronema aureum</name>
    <dbReference type="NCBI Taxonomy" id="2005002"/>
    <lineage>
        <taxon>Bacteria</taxon>
        <taxon>Pseudomonadati</taxon>
        <taxon>Thermodesulfobacteriota</taxon>
        <taxon>Desulfobulbia</taxon>
        <taxon>Desulfobulbales</taxon>
        <taxon>Desulfobulbaceae</taxon>
        <taxon>Candidatus Electronema</taxon>
    </lineage>
</organism>
<protein>
    <submittedName>
        <fullName evidence="2">Uncharacterized protein</fullName>
    </submittedName>
</protein>
<keyword evidence="1" id="KW-0472">Membrane</keyword>
<feature type="transmembrane region" description="Helical" evidence="1">
    <location>
        <begin position="165"/>
        <end position="184"/>
    </location>
</feature>
<comment type="caution">
    <text evidence="2">The sequence shown here is derived from an EMBL/GenBank/DDBJ whole genome shotgun (WGS) entry which is preliminary data.</text>
</comment>
<dbReference type="AlphaFoldDB" id="A0A521G543"/>
<keyword evidence="1" id="KW-0812">Transmembrane</keyword>
<reference evidence="2" key="1">
    <citation type="submission" date="2017-07" db="EMBL/GenBank/DDBJ databases">
        <title>The cable genome - Insights into the physiology and evolution of filamentous bacteria capable of sulfide oxidation via long distance electron transfer.</title>
        <authorList>
            <person name="Thorup C."/>
            <person name="Bjerg J.T."/>
            <person name="Schreiber L."/>
            <person name="Nielsen L.P."/>
            <person name="Kjeldsen K.U."/>
            <person name="Boesen T."/>
            <person name="Boggild A."/>
            <person name="Meysman F."/>
            <person name="Geelhoed J."/>
            <person name="Schramm A."/>
        </authorList>
    </citation>
    <scope>NUCLEOTIDE SEQUENCE [LARGE SCALE GENOMIC DNA]</scope>
    <source>
        <strain evidence="2">GS</strain>
    </source>
</reference>
<gene>
    <name evidence="2" type="ORF">CDV28_10138</name>
</gene>
<keyword evidence="1" id="KW-1133">Transmembrane helix</keyword>
<name>A0A521G543_9BACT</name>
<sequence>MMIFEFILISVTLILGLLWLLSSEHELSILEHHLGKSLKQGKFSPRIISYSIPIFMIILSASANRIYIYAFIYWMYISVDVFGRKIAADIIYDAVKDVCAHGGSNKAIDKIYSYYIKNFFELRGYITGSVFLVVFLVGILSENLIDKSILPHMFFLERKFGVIEILYLTATSSIVLSEIVIWCWRKEMYTYISEYDNA</sequence>
<feature type="transmembrane region" description="Helical" evidence="1">
    <location>
        <begin position="47"/>
        <end position="76"/>
    </location>
</feature>
<keyword evidence="3" id="KW-1185">Reference proteome</keyword>
<evidence type="ECO:0000256" key="1">
    <source>
        <dbReference type="SAM" id="Phobius"/>
    </source>
</evidence>
<evidence type="ECO:0000313" key="2">
    <source>
        <dbReference type="EMBL" id="TAA76142.1"/>
    </source>
</evidence>
<dbReference type="EMBL" id="NQJD01000001">
    <property type="protein sequence ID" value="TAA76142.1"/>
    <property type="molecule type" value="Genomic_DNA"/>
</dbReference>
<evidence type="ECO:0000313" key="3">
    <source>
        <dbReference type="Proteomes" id="UP000316238"/>
    </source>
</evidence>
<accession>A0A521G543</accession>
<dbReference type="Proteomes" id="UP000316238">
    <property type="component" value="Unassembled WGS sequence"/>
</dbReference>
<proteinExistence type="predicted"/>